<proteinExistence type="predicted"/>
<name>A0A381X7Z9_9ZZZZ</name>
<organism evidence="2">
    <name type="scientific">marine metagenome</name>
    <dbReference type="NCBI Taxonomy" id="408172"/>
    <lineage>
        <taxon>unclassified sequences</taxon>
        <taxon>metagenomes</taxon>
        <taxon>ecological metagenomes</taxon>
    </lineage>
</organism>
<feature type="domain" description="Pyridoxamine 5'-phosphate oxidase N-terminal" evidence="1">
    <location>
        <begin position="35"/>
        <end position="165"/>
    </location>
</feature>
<gene>
    <name evidence="2" type="ORF">METZ01_LOCUS113526</name>
</gene>
<accession>A0A381X7Z9</accession>
<sequence length="201" mass="22574">MAESGSKGERELQKMHNTIKSASSFYNSQVLDYLNTEMQKFISAQEMVFLATSDSKGECDASFRAGPKSFIKVLDNHTLIFPEFKGNGVMASLGNIYENPQIGLMFIDFFSSSIGLHVNGKAEIITEKEASKFVNPIDKAKAEKDGQHKTKLWLKIKVEEAYIHCSKHIPKLKKQDKIIHWGTDDEKLKGGDFFKTKGCDS</sequence>
<dbReference type="AlphaFoldDB" id="A0A381X7Z9"/>
<dbReference type="Gene3D" id="2.30.110.10">
    <property type="entry name" value="Electron Transport, Fmn-binding Protein, Chain A"/>
    <property type="match status" value="1"/>
</dbReference>
<dbReference type="InterPro" id="IPR011576">
    <property type="entry name" value="Pyridox_Oxase_N"/>
</dbReference>
<dbReference type="EMBL" id="UINC01014175">
    <property type="protein sequence ID" value="SVA60672.1"/>
    <property type="molecule type" value="Genomic_DNA"/>
</dbReference>
<dbReference type="Pfam" id="PF01243">
    <property type="entry name" value="PNPOx_N"/>
    <property type="match status" value="1"/>
</dbReference>
<reference evidence="2" key="1">
    <citation type="submission" date="2018-05" db="EMBL/GenBank/DDBJ databases">
        <authorList>
            <person name="Lanie J.A."/>
            <person name="Ng W.-L."/>
            <person name="Kazmierczak K.M."/>
            <person name="Andrzejewski T.M."/>
            <person name="Davidsen T.M."/>
            <person name="Wayne K.J."/>
            <person name="Tettelin H."/>
            <person name="Glass J.I."/>
            <person name="Rusch D."/>
            <person name="Podicherti R."/>
            <person name="Tsui H.-C.T."/>
            <person name="Winkler M.E."/>
        </authorList>
    </citation>
    <scope>NUCLEOTIDE SEQUENCE</scope>
</reference>
<protein>
    <recommendedName>
        <fullName evidence="1">Pyridoxamine 5'-phosphate oxidase N-terminal domain-containing protein</fullName>
    </recommendedName>
</protein>
<evidence type="ECO:0000259" key="1">
    <source>
        <dbReference type="Pfam" id="PF01243"/>
    </source>
</evidence>
<dbReference type="PANTHER" id="PTHR42815">
    <property type="entry name" value="FAD-BINDING, PUTATIVE (AFU_ORTHOLOGUE AFUA_6G07600)-RELATED"/>
    <property type="match status" value="1"/>
</dbReference>
<evidence type="ECO:0000313" key="2">
    <source>
        <dbReference type="EMBL" id="SVA60672.1"/>
    </source>
</evidence>
<dbReference type="PANTHER" id="PTHR42815:SF2">
    <property type="entry name" value="FAD-BINDING, PUTATIVE (AFU_ORTHOLOGUE AFUA_6G07600)-RELATED"/>
    <property type="match status" value="1"/>
</dbReference>
<dbReference type="SUPFAM" id="SSF50475">
    <property type="entry name" value="FMN-binding split barrel"/>
    <property type="match status" value="1"/>
</dbReference>
<dbReference type="InterPro" id="IPR012349">
    <property type="entry name" value="Split_barrel_FMN-bd"/>
</dbReference>